<proteinExistence type="predicted"/>
<gene>
    <name evidence="3" type="ORF">GCM10010833_01580</name>
</gene>
<keyword evidence="2" id="KW-1133">Transmembrane helix</keyword>
<feature type="region of interest" description="Disordered" evidence="1">
    <location>
        <begin position="91"/>
        <end position="126"/>
    </location>
</feature>
<accession>A0ABQ1IVG1</accession>
<protein>
    <recommendedName>
        <fullName evidence="5">Energy transducer TonB</fullName>
    </recommendedName>
</protein>
<evidence type="ECO:0000256" key="2">
    <source>
        <dbReference type="SAM" id="Phobius"/>
    </source>
</evidence>
<dbReference type="Proteomes" id="UP000614261">
    <property type="component" value="Unassembled WGS sequence"/>
</dbReference>
<evidence type="ECO:0000313" key="4">
    <source>
        <dbReference type="Proteomes" id="UP000614261"/>
    </source>
</evidence>
<evidence type="ECO:0000256" key="1">
    <source>
        <dbReference type="SAM" id="MobiDB-lite"/>
    </source>
</evidence>
<organism evidence="3 4">
    <name type="scientific">Blastomonas aquatica</name>
    <dbReference type="NCBI Taxonomy" id="1510276"/>
    <lineage>
        <taxon>Bacteria</taxon>
        <taxon>Pseudomonadati</taxon>
        <taxon>Pseudomonadota</taxon>
        <taxon>Alphaproteobacteria</taxon>
        <taxon>Sphingomonadales</taxon>
        <taxon>Sphingomonadaceae</taxon>
        <taxon>Blastomonas</taxon>
    </lineage>
</organism>
<dbReference type="RefSeq" id="WP_188512467.1">
    <property type="nucleotide sequence ID" value="NZ_BMGD01000001.1"/>
</dbReference>
<keyword evidence="4" id="KW-1185">Reference proteome</keyword>
<reference evidence="4" key="1">
    <citation type="journal article" date="2019" name="Int. J. Syst. Evol. Microbiol.">
        <title>The Global Catalogue of Microorganisms (GCM) 10K type strain sequencing project: providing services to taxonomists for standard genome sequencing and annotation.</title>
        <authorList>
            <consortium name="The Broad Institute Genomics Platform"/>
            <consortium name="The Broad Institute Genome Sequencing Center for Infectious Disease"/>
            <person name="Wu L."/>
            <person name="Ma J."/>
        </authorList>
    </citation>
    <scope>NUCLEOTIDE SEQUENCE [LARGE SCALE GENOMIC DNA]</scope>
    <source>
        <strain evidence="4">CGMCC 1.12851</strain>
    </source>
</reference>
<dbReference type="EMBL" id="BMGD01000001">
    <property type="protein sequence ID" value="GGB50572.1"/>
    <property type="molecule type" value="Genomic_DNA"/>
</dbReference>
<sequence length="126" mass="12991">MVAEKARNIARNPARTAAGNPIMHRLQIGIAGIFAVLVMVALADMLLQRASGEPPFDDMVATVPGTLEPAAPPVVQAPAASEPLVDLGVVPDLPAEGRQHSTGGQTPVVGELQPDLQSGNPPPPQQ</sequence>
<keyword evidence="2" id="KW-0472">Membrane</keyword>
<evidence type="ECO:0008006" key="5">
    <source>
        <dbReference type="Google" id="ProtNLM"/>
    </source>
</evidence>
<comment type="caution">
    <text evidence="3">The sequence shown here is derived from an EMBL/GenBank/DDBJ whole genome shotgun (WGS) entry which is preliminary data.</text>
</comment>
<evidence type="ECO:0000313" key="3">
    <source>
        <dbReference type="EMBL" id="GGB50572.1"/>
    </source>
</evidence>
<feature type="transmembrane region" description="Helical" evidence="2">
    <location>
        <begin position="26"/>
        <end position="47"/>
    </location>
</feature>
<name>A0ABQ1IVG1_9SPHN</name>
<keyword evidence="2" id="KW-0812">Transmembrane</keyword>